<organism evidence="1 2">
    <name type="scientific">Potamilus streckersoni</name>
    <dbReference type="NCBI Taxonomy" id="2493646"/>
    <lineage>
        <taxon>Eukaryota</taxon>
        <taxon>Metazoa</taxon>
        <taxon>Spiralia</taxon>
        <taxon>Lophotrochozoa</taxon>
        <taxon>Mollusca</taxon>
        <taxon>Bivalvia</taxon>
        <taxon>Autobranchia</taxon>
        <taxon>Heteroconchia</taxon>
        <taxon>Palaeoheterodonta</taxon>
        <taxon>Unionida</taxon>
        <taxon>Unionoidea</taxon>
        <taxon>Unionidae</taxon>
        <taxon>Ambleminae</taxon>
        <taxon>Lampsilini</taxon>
        <taxon>Potamilus</taxon>
    </lineage>
</organism>
<sequence>MPGILSAKTIQQKISGITRSEENSEFTAPLTACCSQYPCTHRKKGSPPNTVCIPVKLTRWIIPQVKKRFTSDWGLAAGTIRRRIIFFAGNSGKYKVTNNTLGYGFNWAPTDNFYLSVSSFAEAINVTGKSDVANGGTLELKKDLDGLGYIQLQLAAKTDFLGGGLKLRSNSSVSELKWERIDTDGEATNRSQKAKANYTDYELYINTQFHPMISAGLAYSPAVSAKDTFEVTPSPTSASYHLAGHGTQTKLHALLAPIDILGIRLDYNKEAENKSSNDAAETETKLSGYVILGPGILGIDYSSVKRDEYILSAADAVDGKASQKEYTATTTGIEYQMAATENIHLDFRYDSYKKTQRN</sequence>
<dbReference type="EMBL" id="JAEAOA010001141">
    <property type="protein sequence ID" value="KAK3606781.1"/>
    <property type="molecule type" value="Genomic_DNA"/>
</dbReference>
<reference evidence="1" key="2">
    <citation type="journal article" date="2021" name="Genome Biol. Evol.">
        <title>Developing a high-quality reference genome for a parasitic bivalve with doubly uniparental inheritance (Bivalvia: Unionida).</title>
        <authorList>
            <person name="Smith C.H."/>
        </authorList>
    </citation>
    <scope>NUCLEOTIDE SEQUENCE</scope>
    <source>
        <strain evidence="1">CHS0354</strain>
        <tissue evidence="1">Mantle</tissue>
    </source>
</reference>
<keyword evidence="2" id="KW-1185">Reference proteome</keyword>
<evidence type="ECO:0000313" key="2">
    <source>
        <dbReference type="Proteomes" id="UP001195483"/>
    </source>
</evidence>
<evidence type="ECO:0000313" key="1">
    <source>
        <dbReference type="EMBL" id="KAK3606781.1"/>
    </source>
</evidence>
<gene>
    <name evidence="1" type="ORF">CHS0354_018375</name>
</gene>
<dbReference type="Proteomes" id="UP001195483">
    <property type="component" value="Unassembled WGS sequence"/>
</dbReference>
<name>A0AAE0W9V4_9BIVA</name>
<proteinExistence type="predicted"/>
<accession>A0AAE0W9V4</accession>
<comment type="caution">
    <text evidence="1">The sequence shown here is derived from an EMBL/GenBank/DDBJ whole genome shotgun (WGS) entry which is preliminary data.</text>
</comment>
<dbReference type="AlphaFoldDB" id="A0AAE0W9V4"/>
<reference evidence="1" key="1">
    <citation type="journal article" date="2021" name="Genome Biol. Evol.">
        <title>A High-Quality Reference Genome for a Parasitic Bivalve with Doubly Uniparental Inheritance (Bivalvia: Unionida).</title>
        <authorList>
            <person name="Smith C.H."/>
        </authorList>
    </citation>
    <scope>NUCLEOTIDE SEQUENCE</scope>
    <source>
        <strain evidence="1">CHS0354</strain>
    </source>
</reference>
<reference evidence="1" key="3">
    <citation type="submission" date="2023-05" db="EMBL/GenBank/DDBJ databases">
        <authorList>
            <person name="Smith C.H."/>
        </authorList>
    </citation>
    <scope>NUCLEOTIDE SEQUENCE</scope>
    <source>
        <strain evidence="1">CHS0354</strain>
        <tissue evidence="1">Mantle</tissue>
    </source>
</reference>
<protein>
    <submittedName>
        <fullName evidence="1">Uncharacterized protein</fullName>
    </submittedName>
</protein>